<accession>A0ABT0PBV4</accession>
<evidence type="ECO:0000313" key="2">
    <source>
        <dbReference type="EMBL" id="MCL6268763.1"/>
    </source>
</evidence>
<gene>
    <name evidence="2" type="ORF">M3P05_02210</name>
</gene>
<keyword evidence="3" id="KW-1185">Reference proteome</keyword>
<sequence length="115" mass="12151">MAGGSPKGSILTVTIKDKGVLYSSYMPFLKGGGLFVPSMKKYDIGDEVFLRLTLMDEPGVLPVAGRVVWVTPAGAQGNGEPGIGVQFTDQDGSIRVKIEAHLGGLLQSDRPTNTM</sequence>
<evidence type="ECO:0000259" key="1">
    <source>
        <dbReference type="Pfam" id="PF07238"/>
    </source>
</evidence>
<reference evidence="2 3" key="1">
    <citation type="submission" date="2022-05" db="EMBL/GenBank/DDBJ databases">
        <authorList>
            <person name="Park J.-S."/>
        </authorList>
    </citation>
    <scope>NUCLEOTIDE SEQUENCE [LARGE SCALE GENOMIC DNA]</scope>
    <source>
        <strain evidence="2 3">2012CJ34-2</strain>
    </source>
</reference>
<evidence type="ECO:0000313" key="3">
    <source>
        <dbReference type="Proteomes" id="UP001203338"/>
    </source>
</evidence>
<name>A0ABT0PBV4_9GAMM</name>
<protein>
    <submittedName>
        <fullName evidence="2">PilZ domain-containing protein</fullName>
    </submittedName>
</protein>
<dbReference type="Proteomes" id="UP001203338">
    <property type="component" value="Unassembled WGS sequence"/>
</dbReference>
<dbReference type="Pfam" id="PF07238">
    <property type="entry name" value="PilZ"/>
    <property type="match status" value="1"/>
</dbReference>
<feature type="domain" description="PilZ" evidence="1">
    <location>
        <begin position="11"/>
        <end position="102"/>
    </location>
</feature>
<proteinExistence type="predicted"/>
<organism evidence="2 3">
    <name type="scientific">Parendozoicomonas callyspongiae</name>
    <dbReference type="NCBI Taxonomy" id="2942213"/>
    <lineage>
        <taxon>Bacteria</taxon>
        <taxon>Pseudomonadati</taxon>
        <taxon>Pseudomonadota</taxon>
        <taxon>Gammaproteobacteria</taxon>
        <taxon>Oceanospirillales</taxon>
        <taxon>Endozoicomonadaceae</taxon>
        <taxon>Parendozoicomonas</taxon>
    </lineage>
</organism>
<dbReference type="Gene3D" id="2.40.10.220">
    <property type="entry name" value="predicted glycosyltransferase like domains"/>
    <property type="match status" value="1"/>
</dbReference>
<dbReference type="RefSeq" id="WP_249697594.1">
    <property type="nucleotide sequence ID" value="NZ_JAMFLX010000002.1"/>
</dbReference>
<comment type="caution">
    <text evidence="2">The sequence shown here is derived from an EMBL/GenBank/DDBJ whole genome shotgun (WGS) entry which is preliminary data.</text>
</comment>
<dbReference type="EMBL" id="JAMFLX010000002">
    <property type="protein sequence ID" value="MCL6268763.1"/>
    <property type="molecule type" value="Genomic_DNA"/>
</dbReference>
<dbReference type="InterPro" id="IPR009875">
    <property type="entry name" value="PilZ_domain"/>
</dbReference>